<dbReference type="Pfam" id="PF13302">
    <property type="entry name" value="Acetyltransf_3"/>
    <property type="match status" value="1"/>
</dbReference>
<organism evidence="3 4">
    <name type="scientific">Luteipulveratus mongoliensis</name>
    <dbReference type="NCBI Taxonomy" id="571913"/>
    <lineage>
        <taxon>Bacteria</taxon>
        <taxon>Bacillati</taxon>
        <taxon>Actinomycetota</taxon>
        <taxon>Actinomycetes</taxon>
        <taxon>Micrococcales</taxon>
        <taxon>Dermacoccaceae</taxon>
        <taxon>Luteipulveratus</taxon>
    </lineage>
</organism>
<accession>A0A0K1JH99</accession>
<evidence type="ECO:0000256" key="1">
    <source>
        <dbReference type="SAM" id="MobiDB-lite"/>
    </source>
</evidence>
<evidence type="ECO:0000313" key="3">
    <source>
        <dbReference type="EMBL" id="AKU15963.1"/>
    </source>
</evidence>
<evidence type="ECO:0000313" key="4">
    <source>
        <dbReference type="Proteomes" id="UP000066480"/>
    </source>
</evidence>
<sequence length="197" mass="22082">MTSDPWLDKPTIEGERVLLRPFAAEDAADMARIMSDPEVGRLTGSETTSEDAAASSGEPDERTHQWYGSRATAPDRLDLAVVDRASGDVVGEVVLNLLDRDIRACNFRVLIGPAGRDRGLGTEATRLIVRHGFERLDLHRISLTVFAFNPRAQRAYEKVGFVREGVRRHAFRFDGEWIDDIDMSILEDEWRALNADT</sequence>
<dbReference type="KEGG" id="lmoi:VV02_09030"/>
<dbReference type="PATRIC" id="fig|571913.6.peg.1842"/>
<reference evidence="3 4" key="1">
    <citation type="submission" date="2015-03" db="EMBL/GenBank/DDBJ databases">
        <title>Luteipulveratus halotolerans sp. nov., a novel actinobacterium (Dermacoccaceae) from Sarawak, Malaysia.</title>
        <authorList>
            <person name="Juboi H."/>
            <person name="Basik A."/>
            <person name="Shamsul S.S."/>
            <person name="Arnold P."/>
            <person name="Schmitt E.K."/>
            <person name="Sanglier J.-J."/>
            <person name="Yeo T."/>
        </authorList>
    </citation>
    <scope>NUCLEOTIDE SEQUENCE [LARGE SCALE GENOMIC DNA]</scope>
    <source>
        <strain evidence="3 4">MN07-A0370</strain>
    </source>
</reference>
<proteinExistence type="predicted"/>
<dbReference type="EMBL" id="CP011112">
    <property type="protein sequence ID" value="AKU15963.1"/>
    <property type="molecule type" value="Genomic_DNA"/>
</dbReference>
<dbReference type="AlphaFoldDB" id="A0A0K1JH99"/>
<evidence type="ECO:0000259" key="2">
    <source>
        <dbReference type="PROSITE" id="PS51186"/>
    </source>
</evidence>
<protein>
    <recommendedName>
        <fullName evidence="2">N-acetyltransferase domain-containing protein</fullName>
    </recommendedName>
</protein>
<name>A0A0K1JH99_9MICO</name>
<dbReference type="PROSITE" id="PS51186">
    <property type="entry name" value="GNAT"/>
    <property type="match status" value="1"/>
</dbReference>
<gene>
    <name evidence="3" type="ORF">VV02_09030</name>
</gene>
<dbReference type="PANTHER" id="PTHR43610:SF1">
    <property type="entry name" value="N-ACETYLTRANSFERASE DOMAIN-CONTAINING PROTEIN"/>
    <property type="match status" value="1"/>
</dbReference>
<dbReference type="PANTHER" id="PTHR43610">
    <property type="entry name" value="BLL6696 PROTEIN"/>
    <property type="match status" value="1"/>
</dbReference>
<dbReference type="Proteomes" id="UP000066480">
    <property type="component" value="Chromosome"/>
</dbReference>
<dbReference type="InterPro" id="IPR000182">
    <property type="entry name" value="GNAT_dom"/>
</dbReference>
<dbReference type="InterPro" id="IPR016181">
    <property type="entry name" value="Acyl_CoA_acyltransferase"/>
</dbReference>
<dbReference type="STRING" id="571913.VV02_09030"/>
<dbReference type="OrthoDB" id="9814648at2"/>
<dbReference type="GO" id="GO:0016747">
    <property type="term" value="F:acyltransferase activity, transferring groups other than amino-acyl groups"/>
    <property type="evidence" value="ECO:0007669"/>
    <property type="project" value="InterPro"/>
</dbReference>
<feature type="compositionally biased region" description="Low complexity" evidence="1">
    <location>
        <begin position="43"/>
        <end position="57"/>
    </location>
</feature>
<dbReference type="RefSeq" id="WP_052591049.1">
    <property type="nucleotide sequence ID" value="NZ_CP011112.1"/>
</dbReference>
<keyword evidence="4" id="KW-1185">Reference proteome</keyword>
<feature type="domain" description="N-acetyltransferase" evidence="2">
    <location>
        <begin position="17"/>
        <end position="188"/>
    </location>
</feature>
<feature type="region of interest" description="Disordered" evidence="1">
    <location>
        <begin position="33"/>
        <end position="65"/>
    </location>
</feature>
<dbReference type="Gene3D" id="3.40.630.30">
    <property type="match status" value="1"/>
</dbReference>
<dbReference type="SUPFAM" id="SSF55729">
    <property type="entry name" value="Acyl-CoA N-acyltransferases (Nat)"/>
    <property type="match status" value="1"/>
</dbReference>